<evidence type="ECO:0000313" key="10">
    <source>
        <dbReference type="Proteomes" id="UP000694410"/>
    </source>
</evidence>
<accession>A0A8C0VAX6</accession>
<evidence type="ECO:0000256" key="7">
    <source>
        <dbReference type="SAM" id="MobiDB-lite"/>
    </source>
</evidence>
<keyword evidence="10" id="KW-1185">Reference proteome</keyword>
<reference evidence="9" key="1">
    <citation type="submission" date="2025-08" db="UniProtKB">
        <authorList>
            <consortium name="Ensembl"/>
        </authorList>
    </citation>
    <scope>IDENTIFICATION</scope>
</reference>
<dbReference type="GO" id="GO:0003723">
    <property type="term" value="F:RNA binding"/>
    <property type="evidence" value="ECO:0007669"/>
    <property type="project" value="TreeGrafter"/>
</dbReference>
<dbReference type="PANTHER" id="PTHR47398">
    <property type="entry name" value="PROLINE-RICH PROTEIN 3"/>
    <property type="match status" value="1"/>
</dbReference>
<dbReference type="Proteomes" id="UP000694410">
    <property type="component" value="Unplaced"/>
</dbReference>
<evidence type="ECO:0000259" key="8">
    <source>
        <dbReference type="PROSITE" id="PS50103"/>
    </source>
</evidence>
<evidence type="ECO:0000256" key="5">
    <source>
        <dbReference type="ARBA" id="ARBA00032452"/>
    </source>
</evidence>
<dbReference type="PROSITE" id="PS50103">
    <property type="entry name" value="ZF_C3H1"/>
    <property type="match status" value="1"/>
</dbReference>
<dbReference type="InterPro" id="IPR036855">
    <property type="entry name" value="Znf_CCCH_sf"/>
</dbReference>
<dbReference type="PANTHER" id="PTHR47398:SF1">
    <property type="entry name" value="PROLINE-RICH PROTEIN 3-RELATED"/>
    <property type="match status" value="1"/>
</dbReference>
<organism evidence="9 10">
    <name type="scientific">Cyanistes caeruleus</name>
    <name type="common">Eurasian blue tit</name>
    <name type="synonym">Parus caeruleus</name>
    <dbReference type="NCBI Taxonomy" id="156563"/>
    <lineage>
        <taxon>Eukaryota</taxon>
        <taxon>Metazoa</taxon>
        <taxon>Chordata</taxon>
        <taxon>Craniata</taxon>
        <taxon>Vertebrata</taxon>
        <taxon>Euteleostomi</taxon>
        <taxon>Archelosauria</taxon>
        <taxon>Archosauria</taxon>
        <taxon>Dinosauria</taxon>
        <taxon>Saurischia</taxon>
        <taxon>Theropoda</taxon>
        <taxon>Coelurosauria</taxon>
        <taxon>Aves</taxon>
        <taxon>Neognathae</taxon>
        <taxon>Neoaves</taxon>
        <taxon>Telluraves</taxon>
        <taxon>Australaves</taxon>
        <taxon>Passeriformes</taxon>
        <taxon>Paridae</taxon>
        <taxon>Cyanistes</taxon>
    </lineage>
</organism>
<dbReference type="Gene3D" id="4.10.1000.10">
    <property type="entry name" value="Zinc finger, CCCH-type"/>
    <property type="match status" value="1"/>
</dbReference>
<evidence type="ECO:0000256" key="6">
    <source>
        <dbReference type="PROSITE-ProRule" id="PRU00723"/>
    </source>
</evidence>
<reference evidence="9" key="2">
    <citation type="submission" date="2025-09" db="UniProtKB">
        <authorList>
            <consortium name="Ensembl"/>
        </authorList>
    </citation>
    <scope>IDENTIFICATION</scope>
</reference>
<dbReference type="InterPro" id="IPR000571">
    <property type="entry name" value="Znf_CCCH"/>
</dbReference>
<evidence type="ECO:0000256" key="2">
    <source>
        <dbReference type="ARBA" id="ARBA00022723"/>
    </source>
</evidence>
<keyword evidence="2 6" id="KW-0479">Metal-binding</keyword>
<dbReference type="SMART" id="SM00356">
    <property type="entry name" value="ZnF_C3H1"/>
    <property type="match status" value="1"/>
</dbReference>
<evidence type="ECO:0000256" key="4">
    <source>
        <dbReference type="ARBA" id="ARBA00022833"/>
    </source>
</evidence>
<name>A0A8C0VAX6_CYACU</name>
<evidence type="ECO:0000256" key="3">
    <source>
        <dbReference type="ARBA" id="ARBA00022771"/>
    </source>
</evidence>
<dbReference type="InterPro" id="IPR042805">
    <property type="entry name" value="PRR3"/>
</dbReference>
<dbReference type="AlphaFoldDB" id="A0A8C0VAX6"/>
<proteinExistence type="predicted"/>
<dbReference type="Ensembl" id="ENSCCET00000029677.1">
    <property type="protein sequence ID" value="ENSCCEP00000019524.1"/>
    <property type="gene ID" value="ENSCCEG00000017720.1"/>
</dbReference>
<feature type="zinc finger region" description="C3H1-type" evidence="6">
    <location>
        <begin position="179"/>
        <end position="207"/>
    </location>
</feature>
<keyword evidence="3 6" id="KW-0863">Zinc-finger</keyword>
<dbReference type="SUPFAM" id="SSF90229">
    <property type="entry name" value="CCCH zinc finger"/>
    <property type="match status" value="1"/>
</dbReference>
<feature type="region of interest" description="Disordered" evidence="7">
    <location>
        <begin position="83"/>
        <end position="110"/>
    </location>
</feature>
<feature type="domain" description="C3H1-type" evidence="8">
    <location>
        <begin position="179"/>
        <end position="207"/>
    </location>
</feature>
<evidence type="ECO:0000313" key="9">
    <source>
        <dbReference type="Ensembl" id="ENSCCEP00000019524.1"/>
    </source>
</evidence>
<evidence type="ECO:0000256" key="1">
    <source>
        <dbReference type="ARBA" id="ARBA00015542"/>
    </source>
</evidence>
<dbReference type="Pfam" id="PF00642">
    <property type="entry name" value="zf-CCCH"/>
    <property type="match status" value="1"/>
</dbReference>
<keyword evidence="4 6" id="KW-0862">Zinc</keyword>
<dbReference type="GO" id="GO:0008270">
    <property type="term" value="F:zinc ion binding"/>
    <property type="evidence" value="ECO:0007669"/>
    <property type="project" value="UniProtKB-KW"/>
</dbReference>
<sequence length="213" mass="22153">MLGVVVCVHTGPKLGPGEGPEAWVGPSRGLPAAQGTLGVVVWLSSLQQGTLGVVVHAGFFCVCAGDAGSCSFWGSGAQRGLSPTPKILPAPPSLGTGAGGGAAPLSPPQPQKPQILFKIPQILLKPPKIPSPSSSSRAAPQRLLRDHFGAVFWLFGGSGVHPLPLKPPKSSLKPPKFYMSNRAVCRHFMLKGSCRYENNCAFYHPGVNGPPLP</sequence>
<protein>
    <recommendedName>
        <fullName evidence="1">Proline-rich protein 3</fullName>
    </recommendedName>
    <alternativeName>
        <fullName evidence="5">MHC class I region proline-rich protein CAT56</fullName>
    </alternativeName>
</protein>